<dbReference type="EMBL" id="LWDF02000902">
    <property type="protein sequence ID" value="KAE8241484.1"/>
    <property type="molecule type" value="Genomic_DNA"/>
</dbReference>
<dbReference type="AlphaFoldDB" id="A0A177T968"/>
<protein>
    <submittedName>
        <fullName evidence="2">Uncharacterized protein</fullName>
    </submittedName>
</protein>
<reference evidence="2" key="2">
    <citation type="journal article" date="2019" name="IMA Fungus">
        <title>Genome sequencing and comparison of five Tilletia species to identify candidate genes for the detection of regulated species infecting wheat.</title>
        <authorList>
            <person name="Nguyen H.D.T."/>
            <person name="Sultana T."/>
            <person name="Kesanakurti P."/>
            <person name="Hambleton S."/>
        </authorList>
    </citation>
    <scope>NUCLEOTIDE SEQUENCE</scope>
    <source>
        <strain evidence="2">DAOMC 236416</strain>
    </source>
</reference>
<evidence type="ECO:0000313" key="3">
    <source>
        <dbReference type="Proteomes" id="UP000077521"/>
    </source>
</evidence>
<gene>
    <name evidence="2" type="ORF">A4X13_0g7396</name>
</gene>
<feature type="compositionally biased region" description="Polar residues" evidence="1">
    <location>
        <begin position="115"/>
        <end position="138"/>
    </location>
</feature>
<feature type="region of interest" description="Disordered" evidence="1">
    <location>
        <begin position="476"/>
        <end position="506"/>
    </location>
</feature>
<feature type="compositionally biased region" description="Low complexity" evidence="1">
    <location>
        <begin position="182"/>
        <end position="196"/>
    </location>
</feature>
<dbReference type="Proteomes" id="UP000077521">
    <property type="component" value="Unassembled WGS sequence"/>
</dbReference>
<feature type="compositionally biased region" description="Low complexity" evidence="1">
    <location>
        <begin position="478"/>
        <end position="495"/>
    </location>
</feature>
<feature type="region of interest" description="Disordered" evidence="1">
    <location>
        <begin position="98"/>
        <end position="217"/>
    </location>
</feature>
<feature type="region of interest" description="Disordered" evidence="1">
    <location>
        <begin position="559"/>
        <end position="591"/>
    </location>
</feature>
<organism evidence="2 3">
    <name type="scientific">Tilletia indica</name>
    <dbReference type="NCBI Taxonomy" id="43049"/>
    <lineage>
        <taxon>Eukaryota</taxon>
        <taxon>Fungi</taxon>
        <taxon>Dikarya</taxon>
        <taxon>Basidiomycota</taxon>
        <taxon>Ustilaginomycotina</taxon>
        <taxon>Exobasidiomycetes</taxon>
        <taxon>Tilletiales</taxon>
        <taxon>Tilletiaceae</taxon>
        <taxon>Tilletia</taxon>
    </lineage>
</organism>
<reference evidence="2" key="1">
    <citation type="submission" date="2016-04" db="EMBL/GenBank/DDBJ databases">
        <authorList>
            <person name="Nguyen H.D."/>
            <person name="Samba Siva P."/>
            <person name="Cullis J."/>
            <person name="Levesque C.A."/>
            <person name="Hambleton S."/>
        </authorList>
    </citation>
    <scope>NUCLEOTIDE SEQUENCE</scope>
    <source>
        <strain evidence="2">DAOMC 236416</strain>
    </source>
</reference>
<evidence type="ECO:0000256" key="1">
    <source>
        <dbReference type="SAM" id="MobiDB-lite"/>
    </source>
</evidence>
<keyword evidence="3" id="KW-1185">Reference proteome</keyword>
<evidence type="ECO:0000313" key="2">
    <source>
        <dbReference type="EMBL" id="KAE8241484.1"/>
    </source>
</evidence>
<sequence length="591" mass="64181">MVEEGIAPAYRRDLESVAVTLPLLKLAARRAVDSARADHMDLNILEALMTDPVVAARIEQELPRIIERHQSRGGALAPALASWPASWLQAPIRGGSIFSEPTPVPPSASLASMHPSGSTPPAESASLAATPSQKSKQTAAGIHTGKAGTKKEKKKEGRSSTSTRDVIPDSALRVAHEEEQGEQQQQQQQQQQQGEGVQEEDQGERGPISELSADIPVWQREGMAVPRAGDPILGDISPQTLAHMVRSAGSDPDDLLRVIWSSPHRRVRQLLLRECLISIDEKGPERKDLPPGYWALAESLEALLAAMDREDASEGGGEEPPTLPAGHTNVLAATAEEREARCGSHPAWPDGTHCRLCGRWNPSGRKTNKSACWRWGGSVVNKKAKADLFPPSCHTCSYQWDKLPHTDPTRFAEVAATLGREWPASERRFLQWNNRDLLRDDEDSSAYWQNFKNEKDEATWLQMKRSEMVAQRRAYRITSQQSCSPPEESSTKGTPSPSPPGHAVPSLAIGVIPTATSGSNIIISTTKTVATTAAHLAADSEQHAPSAGPLQSTIAAVAEAEDNNPPPKKRQRTKPARKQQKGNKKALPKGI</sequence>
<accession>A0A177T968</accession>
<proteinExistence type="predicted"/>
<comment type="caution">
    <text evidence="2">The sequence shown here is derived from an EMBL/GenBank/DDBJ whole genome shotgun (WGS) entry which is preliminary data.</text>
</comment>
<feature type="compositionally biased region" description="Basic residues" evidence="1">
    <location>
        <begin position="567"/>
        <end position="591"/>
    </location>
</feature>
<name>A0A177T968_9BASI</name>